<dbReference type="InterPro" id="IPR008948">
    <property type="entry name" value="L-Aspartase-like"/>
</dbReference>
<name>A0A9K3DBQ0_9EUKA</name>
<proteinExistence type="predicted"/>
<dbReference type="AlphaFoldDB" id="A0A9K3DBQ0"/>
<gene>
    <name evidence="1" type="ORF">KIPB_016363</name>
</gene>
<accession>A0A9K3DBQ0</accession>
<reference evidence="1 2" key="1">
    <citation type="journal article" date="2018" name="PLoS ONE">
        <title>The draft genome of Kipferlia bialata reveals reductive genome evolution in fornicate parasites.</title>
        <authorList>
            <person name="Tanifuji G."/>
            <person name="Takabayashi S."/>
            <person name="Kume K."/>
            <person name="Takagi M."/>
            <person name="Nakayama T."/>
            <person name="Kamikawa R."/>
            <person name="Inagaki Y."/>
            <person name="Hashimoto T."/>
        </authorList>
    </citation>
    <scope>NUCLEOTIDE SEQUENCE [LARGE SCALE GENOMIC DNA]</scope>
    <source>
        <strain evidence="1">NY0173</strain>
    </source>
</reference>
<keyword evidence="2" id="KW-1185">Reference proteome</keyword>
<sequence length="101" mass="11025">MLGKALDEVCQKSIRLSLLLLETAKDDAFAGIHVARTHGQLAQPRPLRHLFHTWAIQLLSGALPRMSLPSLPGKLSGAVGSYEDLVLAGLSREDARHYEAQ</sequence>
<evidence type="ECO:0000313" key="1">
    <source>
        <dbReference type="EMBL" id="GIQ92536.1"/>
    </source>
</evidence>
<organism evidence="1 2">
    <name type="scientific">Kipferlia bialata</name>
    <dbReference type="NCBI Taxonomy" id="797122"/>
    <lineage>
        <taxon>Eukaryota</taxon>
        <taxon>Metamonada</taxon>
        <taxon>Carpediemonas-like organisms</taxon>
        <taxon>Kipferlia</taxon>
    </lineage>
</organism>
<dbReference type="Gene3D" id="1.20.200.10">
    <property type="entry name" value="Fumarase/aspartase (Central domain)"/>
    <property type="match status" value="1"/>
</dbReference>
<comment type="caution">
    <text evidence="1">The sequence shown here is derived from an EMBL/GenBank/DDBJ whole genome shotgun (WGS) entry which is preliminary data.</text>
</comment>
<dbReference type="EMBL" id="BDIP01009931">
    <property type="protein sequence ID" value="GIQ92536.1"/>
    <property type="molecule type" value="Genomic_DNA"/>
</dbReference>
<protein>
    <submittedName>
        <fullName evidence="1">Uncharacterized protein</fullName>
    </submittedName>
</protein>
<evidence type="ECO:0000313" key="2">
    <source>
        <dbReference type="Proteomes" id="UP000265618"/>
    </source>
</evidence>
<dbReference type="GO" id="GO:0003824">
    <property type="term" value="F:catalytic activity"/>
    <property type="evidence" value="ECO:0007669"/>
    <property type="project" value="InterPro"/>
</dbReference>
<feature type="non-terminal residue" evidence="1">
    <location>
        <position position="1"/>
    </location>
</feature>
<dbReference type="Proteomes" id="UP000265618">
    <property type="component" value="Unassembled WGS sequence"/>
</dbReference>
<dbReference type="SUPFAM" id="SSF48557">
    <property type="entry name" value="L-aspartase-like"/>
    <property type="match status" value="1"/>
</dbReference>